<evidence type="ECO:0000313" key="2">
    <source>
        <dbReference type="Proteomes" id="UP000293342"/>
    </source>
</evidence>
<name>A0A4R0JU15_9ACTN</name>
<dbReference type="Proteomes" id="UP000293342">
    <property type="component" value="Unassembled WGS sequence"/>
</dbReference>
<protein>
    <submittedName>
        <fullName evidence="1">SRPBCC family protein</fullName>
    </submittedName>
</protein>
<dbReference type="EMBL" id="SJKD01000002">
    <property type="protein sequence ID" value="TCC50931.1"/>
    <property type="molecule type" value="Genomic_DNA"/>
</dbReference>
<dbReference type="RefSeq" id="WP_131513628.1">
    <property type="nucleotide sequence ID" value="NZ_SJKD01000002.1"/>
</dbReference>
<dbReference type="OrthoDB" id="4618973at2"/>
<dbReference type="Gene3D" id="3.30.530.20">
    <property type="match status" value="1"/>
</dbReference>
<dbReference type="InterPro" id="IPR019587">
    <property type="entry name" value="Polyketide_cyclase/dehydratase"/>
</dbReference>
<accession>A0A4R0JU15</accession>
<proteinExistence type="predicted"/>
<dbReference type="AlphaFoldDB" id="A0A4R0JU15"/>
<dbReference type="SUPFAM" id="SSF55961">
    <property type="entry name" value="Bet v1-like"/>
    <property type="match status" value="1"/>
</dbReference>
<dbReference type="CDD" id="cd07812">
    <property type="entry name" value="SRPBCC"/>
    <property type="match status" value="1"/>
</dbReference>
<reference evidence="1 2" key="1">
    <citation type="submission" date="2019-02" db="EMBL/GenBank/DDBJ databases">
        <title>Kribbella capetownensis sp. nov. and Kribbella speibonae sp. nov., isolated from soil.</title>
        <authorList>
            <person name="Curtis S.M."/>
            <person name="Norton I."/>
            <person name="Everest G.J."/>
            <person name="Meyers P.R."/>
        </authorList>
    </citation>
    <scope>NUCLEOTIDE SEQUENCE [LARGE SCALE GENOMIC DNA]</scope>
    <source>
        <strain evidence="1 2">YM53</strain>
    </source>
</reference>
<dbReference type="Pfam" id="PF10604">
    <property type="entry name" value="Polyketide_cyc2"/>
    <property type="match status" value="1"/>
</dbReference>
<gene>
    <name evidence="1" type="ORF">E0H75_12315</name>
</gene>
<organism evidence="1 2">
    <name type="scientific">Kribbella capetownensis</name>
    <dbReference type="NCBI Taxonomy" id="1572659"/>
    <lineage>
        <taxon>Bacteria</taxon>
        <taxon>Bacillati</taxon>
        <taxon>Actinomycetota</taxon>
        <taxon>Actinomycetes</taxon>
        <taxon>Propionibacteriales</taxon>
        <taxon>Kribbellaceae</taxon>
        <taxon>Kribbella</taxon>
    </lineage>
</organism>
<sequence>MPPSSRYVTLGQDMGWRRRVMADLVECVAVGASAERVYGLVSDLPRMGEWSPECTRVSWTSGTAGPVVGARFVGHNRVGALRWFTQGRVVEAEPGRRFAFWIHFGPVPISLWSYEFAPTVDGCEVRESWTDRRPVVLRTVFQRVFGDRTRLNRRGIRVTLERLKTAAEAD</sequence>
<evidence type="ECO:0000313" key="1">
    <source>
        <dbReference type="EMBL" id="TCC50931.1"/>
    </source>
</evidence>
<keyword evidence="2" id="KW-1185">Reference proteome</keyword>
<dbReference type="InterPro" id="IPR023393">
    <property type="entry name" value="START-like_dom_sf"/>
</dbReference>
<comment type="caution">
    <text evidence="1">The sequence shown here is derived from an EMBL/GenBank/DDBJ whole genome shotgun (WGS) entry which is preliminary data.</text>
</comment>